<sequence>MMKHFFKYLNVTNVTVGLLTLIFIGLIRYKGIPLLILNFIGLPGSEFSEYIISGFLGLITRLGIKGPVEELDLSFHIKNYLNLMMAGPDDKSSLTSNTGRTNTPVGGSPNTGGTGGSNTNTGGTGSSNTNTGGTGSSNTNTGGTGGSNTNTTTDSNSNTNTNEHNPWVKDLFDDPDFKNEYLFHLKNSNTEEYNKLKAVTSEIDSLEIRIRAHVRSCNAYGPHTRARYQSKIDDINLRIKDLKFNPNNFDANLIPTYVNNRPYYRNPSPETAAALLADTQFQEDLAKKTPNLKRRLESYGAEHIAKRPKPSE</sequence>
<keyword evidence="2" id="KW-1133">Transmembrane helix</keyword>
<dbReference type="EMBL" id="MF595869">
    <property type="protein sequence ID" value="ATQ37182.1"/>
    <property type="molecule type" value="Genomic_DNA"/>
</dbReference>
<proteinExistence type="predicted"/>
<feature type="transmembrane region" description="Helical" evidence="2">
    <location>
        <begin position="7"/>
        <end position="27"/>
    </location>
</feature>
<keyword evidence="2" id="KW-0472">Membrane</keyword>
<accession>A0A2D2AJ54</accession>
<evidence type="ECO:0000313" key="3">
    <source>
        <dbReference type="EMBL" id="ATQ37160.1"/>
    </source>
</evidence>
<evidence type="ECO:0000256" key="1">
    <source>
        <dbReference type="SAM" id="MobiDB-lite"/>
    </source>
</evidence>
<gene>
    <name evidence="3" type="primary">orf312</name>
</gene>
<dbReference type="EMBL" id="MF595868">
    <property type="protein sequence ID" value="ATQ37160.1"/>
    <property type="molecule type" value="Genomic_DNA"/>
</dbReference>
<feature type="compositionally biased region" description="Basic and acidic residues" evidence="1">
    <location>
        <begin position="303"/>
        <end position="312"/>
    </location>
</feature>
<name>A0A2D2AJ54_COLLN</name>
<evidence type="ECO:0000313" key="4">
    <source>
        <dbReference type="EMBL" id="ATQ37182.1"/>
    </source>
</evidence>
<feature type="region of interest" description="Disordered" evidence="1">
    <location>
        <begin position="286"/>
        <end position="312"/>
    </location>
</feature>
<evidence type="ECO:0000256" key="2">
    <source>
        <dbReference type="SAM" id="Phobius"/>
    </source>
</evidence>
<dbReference type="AlphaFoldDB" id="A0A2D2AJ54"/>
<keyword evidence="2" id="KW-0812">Transmembrane</keyword>
<feature type="compositionally biased region" description="Low complexity" evidence="1">
    <location>
        <begin position="117"/>
        <end position="162"/>
    </location>
</feature>
<geneLocation type="mitochondrion" evidence="3"/>
<protein>
    <submittedName>
        <fullName evidence="3">Uncharacterized protein</fullName>
    </submittedName>
</protein>
<reference evidence="3" key="1">
    <citation type="submission" date="2017-08" db="EMBL/GenBank/DDBJ databases">
        <title>Comparative analysis of the mitochondrial genome of the fungus Colletotrichum lindemuthianum, the causal agent of anthracnose in common beans.</title>
        <authorList>
            <person name="Queiroz C.B."/>
            <person name="Santana M.F."/>
            <person name="Vidigal P.M.P."/>
            <person name="Queiroz M.V."/>
        </authorList>
    </citation>
    <scope>NUCLEOTIDE SEQUENCE</scope>
    <source>
        <strain evidence="3">83.501</strain>
        <strain evidence="4">89 A2 2-3</strain>
    </source>
</reference>
<organism evidence="3">
    <name type="scientific">Colletotrichum lindemuthianum</name>
    <name type="common">Bean anthracnose fungus</name>
    <name type="synonym">Glomerella lindemuthiana</name>
    <dbReference type="NCBI Taxonomy" id="290576"/>
    <lineage>
        <taxon>Eukaryota</taxon>
        <taxon>Fungi</taxon>
        <taxon>Dikarya</taxon>
        <taxon>Ascomycota</taxon>
        <taxon>Pezizomycotina</taxon>
        <taxon>Sordariomycetes</taxon>
        <taxon>Hypocreomycetidae</taxon>
        <taxon>Glomerellales</taxon>
        <taxon>Glomerellaceae</taxon>
        <taxon>Colletotrichum</taxon>
        <taxon>Colletotrichum orbiculare species complex</taxon>
    </lineage>
</organism>
<feature type="region of interest" description="Disordered" evidence="1">
    <location>
        <begin position="91"/>
        <end position="167"/>
    </location>
</feature>
<keyword evidence="3" id="KW-0496">Mitochondrion</keyword>